<evidence type="ECO:0000313" key="2">
    <source>
        <dbReference type="EMBL" id="CUV45022.1"/>
    </source>
</evidence>
<organism evidence="2">
    <name type="scientific">Ralstonia solanacearum</name>
    <name type="common">Pseudomonas solanacearum</name>
    <dbReference type="NCBI Taxonomy" id="305"/>
    <lineage>
        <taxon>Bacteria</taxon>
        <taxon>Pseudomonadati</taxon>
        <taxon>Pseudomonadota</taxon>
        <taxon>Betaproteobacteria</taxon>
        <taxon>Burkholderiales</taxon>
        <taxon>Burkholderiaceae</taxon>
        <taxon>Ralstonia</taxon>
        <taxon>Ralstonia solanacearum species complex</taxon>
    </lineage>
</organism>
<sequence length="77" mass="8919">MLIWAPTRKSLDGRGTHPGTTKKVEIEQLSDGSFLMMRYASVEASLPTSDHWYASLEEVYDECERVYGIAHDDWRQR</sequence>
<evidence type="ECO:0000256" key="1">
    <source>
        <dbReference type="SAM" id="MobiDB-lite"/>
    </source>
</evidence>
<proteinExistence type="predicted"/>
<dbReference type="AlphaFoldDB" id="A0A0S4WFA9"/>
<gene>
    <name evidence="2" type="ORF">TO10_v1_240009</name>
</gene>
<protein>
    <submittedName>
        <fullName evidence="2">Uncharacterized protein</fullName>
    </submittedName>
</protein>
<name>A0A0S4WFA9_RALSL</name>
<feature type="region of interest" description="Disordered" evidence="1">
    <location>
        <begin position="1"/>
        <end position="23"/>
    </location>
</feature>
<dbReference type="EMBL" id="LN899827">
    <property type="protein sequence ID" value="CUV45022.1"/>
    <property type="molecule type" value="Genomic_DNA"/>
</dbReference>
<reference evidence="2" key="1">
    <citation type="submission" date="2015-10" db="EMBL/GenBank/DDBJ databases">
        <authorList>
            <person name="Gilbert D.G."/>
        </authorList>
    </citation>
    <scope>NUCLEOTIDE SEQUENCE</scope>
    <source>
        <strain evidence="2">Phyl III-seqv23</strain>
    </source>
</reference>
<accession>A0A0S4WFA9</accession>